<dbReference type="FunFam" id="3.90.1100.10:FF:000005">
    <property type="entry name" value="DNA-directed RNA polymerase subunit beta"/>
    <property type="match status" value="1"/>
</dbReference>
<feature type="region of interest" description="Disordered" evidence="15">
    <location>
        <begin position="1428"/>
        <end position="1495"/>
    </location>
</feature>
<dbReference type="EC" id="2.7.7.6" evidence="14"/>
<feature type="region of interest" description="Disordered" evidence="15">
    <location>
        <begin position="69"/>
        <end position="91"/>
    </location>
</feature>
<keyword evidence="5 14" id="KW-0808">Transferase</keyword>
<dbReference type="PANTHER" id="PTHR20856">
    <property type="entry name" value="DNA-DIRECTED RNA POLYMERASE I SUBUNIT 2"/>
    <property type="match status" value="1"/>
</dbReference>
<dbReference type="Pfam" id="PF04565">
    <property type="entry name" value="RNA_pol_Rpb2_3"/>
    <property type="match status" value="1"/>
</dbReference>
<feature type="compositionally biased region" description="Polar residues" evidence="15">
    <location>
        <begin position="1570"/>
        <end position="1590"/>
    </location>
</feature>
<keyword evidence="12" id="KW-0539">Nucleus</keyword>
<keyword evidence="8" id="KW-0863">Zinc-finger</keyword>
<evidence type="ECO:0000259" key="16">
    <source>
        <dbReference type="PROSITE" id="PS50011"/>
    </source>
</evidence>
<evidence type="ECO:0000256" key="7">
    <source>
        <dbReference type="ARBA" id="ARBA00022723"/>
    </source>
</evidence>
<evidence type="ECO:0000256" key="12">
    <source>
        <dbReference type="ARBA" id="ARBA00023242"/>
    </source>
</evidence>
<keyword evidence="6 14" id="KW-0548">Nucleotidyltransferase</keyword>
<dbReference type="InterPro" id="IPR000719">
    <property type="entry name" value="Prot_kinase_dom"/>
</dbReference>
<dbReference type="GO" id="GO:0005524">
    <property type="term" value="F:ATP binding"/>
    <property type="evidence" value="ECO:0007669"/>
    <property type="project" value="InterPro"/>
</dbReference>
<gene>
    <name evidence="17" type="ORF">INT44_007021</name>
</gene>
<dbReference type="Pfam" id="PF04566">
    <property type="entry name" value="RNA_pol_Rpb2_4"/>
    <property type="match status" value="1"/>
</dbReference>
<dbReference type="SUPFAM" id="SSF56112">
    <property type="entry name" value="Protein kinase-like (PK-like)"/>
    <property type="match status" value="1"/>
</dbReference>
<evidence type="ECO:0000256" key="6">
    <source>
        <dbReference type="ARBA" id="ARBA00022695"/>
    </source>
</evidence>
<comment type="function">
    <text evidence="14">DNA-dependent RNA polymerase catalyzes the transcription of DNA into RNA using the four ribonucleoside triphosphates as substrates.</text>
</comment>
<dbReference type="Gene3D" id="2.40.270.10">
    <property type="entry name" value="DNA-directed RNA polymerase, subunit 2, domain 6"/>
    <property type="match status" value="1"/>
</dbReference>
<proteinExistence type="inferred from homology"/>
<comment type="subcellular location">
    <subcellularLocation>
        <location evidence="1">Nucleus</location>
    </subcellularLocation>
</comment>
<comment type="caution">
    <text evidence="17">The sequence shown here is derived from an EMBL/GenBank/DDBJ whole genome shotgun (WGS) entry which is preliminary data.</text>
</comment>
<dbReference type="InterPro" id="IPR007641">
    <property type="entry name" value="RNA_pol_Rpb2_7"/>
</dbReference>
<dbReference type="NCBIfam" id="NF007175">
    <property type="entry name" value="PRK09606.1"/>
    <property type="match status" value="1"/>
</dbReference>
<evidence type="ECO:0000256" key="10">
    <source>
        <dbReference type="ARBA" id="ARBA00022842"/>
    </source>
</evidence>
<dbReference type="Gene3D" id="3.90.1110.10">
    <property type="entry name" value="RNA polymerase Rpb2, domain 2"/>
    <property type="match status" value="1"/>
</dbReference>
<dbReference type="OrthoDB" id="10248617at2759"/>
<dbReference type="InterPro" id="IPR014724">
    <property type="entry name" value="RNA_pol_RPB2_OB-fold"/>
</dbReference>
<dbReference type="FunFam" id="3.90.1110.10:FF:000003">
    <property type="entry name" value="DNA-directed RNA polymerase subunit beta"/>
    <property type="match status" value="1"/>
</dbReference>
<feature type="region of interest" description="Disordered" evidence="15">
    <location>
        <begin position="1616"/>
        <end position="1655"/>
    </location>
</feature>
<dbReference type="Proteomes" id="UP000612746">
    <property type="component" value="Unassembled WGS sequence"/>
</dbReference>
<accession>A0A8H7UAR2</accession>
<dbReference type="FunFam" id="3.90.1800.10:FF:000002">
    <property type="entry name" value="DNA-directed RNA polymerase subunit beta"/>
    <property type="match status" value="1"/>
</dbReference>
<feature type="compositionally biased region" description="Low complexity" evidence="15">
    <location>
        <begin position="1447"/>
        <end position="1457"/>
    </location>
</feature>
<evidence type="ECO:0000313" key="18">
    <source>
        <dbReference type="Proteomes" id="UP000612746"/>
    </source>
</evidence>
<name>A0A8H7UAR2_9FUNG</name>
<feature type="domain" description="Protein kinase" evidence="16">
    <location>
        <begin position="1131"/>
        <end position="1403"/>
    </location>
</feature>
<comment type="similarity">
    <text evidence="2 14">Belongs to the RNA polymerase beta chain family.</text>
</comment>
<dbReference type="Pfam" id="PF04563">
    <property type="entry name" value="RNA_pol_Rpb2_1"/>
    <property type="match status" value="1"/>
</dbReference>
<dbReference type="InterPro" id="IPR015712">
    <property type="entry name" value="DNA-dir_RNA_pol_su2"/>
</dbReference>
<keyword evidence="18" id="KW-1185">Reference proteome</keyword>
<dbReference type="InterPro" id="IPR007646">
    <property type="entry name" value="RNA_pol_Rpb2_4"/>
</dbReference>
<dbReference type="GO" id="GO:0005665">
    <property type="term" value="C:RNA polymerase II, core complex"/>
    <property type="evidence" value="ECO:0007669"/>
    <property type="project" value="UniProtKB-ARBA"/>
</dbReference>
<keyword evidence="4 14" id="KW-0240">DNA-directed RNA polymerase</keyword>
<dbReference type="EMBL" id="JAEPRA010000020">
    <property type="protein sequence ID" value="KAG2173048.1"/>
    <property type="molecule type" value="Genomic_DNA"/>
</dbReference>
<feature type="region of interest" description="Disordered" evidence="15">
    <location>
        <begin position="846"/>
        <end position="871"/>
    </location>
</feature>
<dbReference type="InterPro" id="IPR007121">
    <property type="entry name" value="RNA_pol_bsu_CS"/>
</dbReference>
<dbReference type="InterPro" id="IPR037033">
    <property type="entry name" value="DNA-dir_RNAP_su2_hyb_sf"/>
</dbReference>
<dbReference type="FunFam" id="3.90.1070.20:FF:000001">
    <property type="entry name" value="DNA-directed RNA polymerase subunit beta"/>
    <property type="match status" value="1"/>
</dbReference>
<dbReference type="Gene3D" id="3.90.1070.20">
    <property type="match status" value="1"/>
</dbReference>
<dbReference type="InterPro" id="IPR007647">
    <property type="entry name" value="RNA_pol_Rpb2_5"/>
</dbReference>
<feature type="compositionally biased region" description="Low complexity" evidence="15">
    <location>
        <begin position="1531"/>
        <end position="1540"/>
    </location>
</feature>
<dbReference type="GO" id="GO:0032549">
    <property type="term" value="F:ribonucleoside binding"/>
    <property type="evidence" value="ECO:0007669"/>
    <property type="project" value="InterPro"/>
</dbReference>
<dbReference type="GO" id="GO:0004672">
    <property type="term" value="F:protein kinase activity"/>
    <property type="evidence" value="ECO:0007669"/>
    <property type="project" value="InterPro"/>
</dbReference>
<evidence type="ECO:0000256" key="14">
    <source>
        <dbReference type="RuleBase" id="RU363031"/>
    </source>
</evidence>
<dbReference type="InterPro" id="IPR011009">
    <property type="entry name" value="Kinase-like_dom_sf"/>
</dbReference>
<dbReference type="GO" id="GO:0003899">
    <property type="term" value="F:DNA-directed RNA polymerase activity"/>
    <property type="evidence" value="ECO:0007669"/>
    <property type="project" value="UniProtKB-EC"/>
</dbReference>
<dbReference type="InterPro" id="IPR007645">
    <property type="entry name" value="RNA_pol_Rpb2_3"/>
</dbReference>
<evidence type="ECO:0000256" key="8">
    <source>
        <dbReference type="ARBA" id="ARBA00022771"/>
    </source>
</evidence>
<dbReference type="InterPro" id="IPR008271">
    <property type="entry name" value="Ser/Thr_kinase_AS"/>
</dbReference>
<dbReference type="InterPro" id="IPR007642">
    <property type="entry name" value="RNA_pol_Rpb2_2"/>
</dbReference>
<organism evidence="17 18">
    <name type="scientific">Umbelopsis vinacea</name>
    <dbReference type="NCBI Taxonomy" id="44442"/>
    <lineage>
        <taxon>Eukaryota</taxon>
        <taxon>Fungi</taxon>
        <taxon>Fungi incertae sedis</taxon>
        <taxon>Mucoromycota</taxon>
        <taxon>Mucoromycotina</taxon>
        <taxon>Umbelopsidomycetes</taxon>
        <taxon>Umbelopsidales</taxon>
        <taxon>Umbelopsidaceae</taxon>
        <taxon>Umbelopsis</taxon>
    </lineage>
</organism>
<evidence type="ECO:0000256" key="1">
    <source>
        <dbReference type="ARBA" id="ARBA00004123"/>
    </source>
</evidence>
<evidence type="ECO:0000313" key="17">
    <source>
        <dbReference type="EMBL" id="KAG2173048.1"/>
    </source>
</evidence>
<sequence length="1655" mass="187709">MPNCCFESVFLFAKLYVQKRYIIDFGQIYLSKPTMTEADGSAQPMYPQEARIRNLTYASPLYVDMNKRTQIANPNDPRNAGKTNPNDMFHDENEAESNIASKVFIGKVPIMLRSTYCILHALPEADMHELNECPFDMGGYFVINGSEKVLIAQERMATNTVYVFSKAPPSNTCFTAEIRSAVEKGSKVTSPLYIKMLRPTTDKGASGQYIRATLPYIRADIPIVIVFRALGQVADRDVLEHICYDRNDYEMLEMLKPCIEEAFVIQDQDVALDFIGKRGTTVGVTKEKRIKYATEILQKELLPHVGTGYKNETRKSYFFGYMIHRLLLAALERRELDDRDHYGKKRMDLAGPLMASLFRMLFKKLTKDVAKYLQKCIESSREFNLTLAVKSSTITNGLKYSLATGNWGDQKKAMQSKAGVSQVLNRYTFASTLSHLRRCNTPIGRDGKIAKPRQLHNTHWGMVCPAETPEGQACGLVKNLALMSYISVGSAAAPLILFLEEWAMENLEELSASNIPDATKIFVNGVWVGIHRDPGELITSLKQMRRSVDISPEVSIVRDIREKELRMYTDAGRCCRPLFIVEDQQLKLTKDHVALLQDPDSNYRWQDLISDGIIEYIDAEEEETAMICMTPEDLAESRYSAEYGKSLQSDRDVASRLKTQQSGYSHTWTHCEIHPSMILGICASIIPFPDHNQSPRNTYQSAMGKQAMGVYLTNYQVRMDTLANILYYPQKPLTTTRSMEFLRFRELPAGQNAIVAILCYSGYNQEDSVIMNQSSIDRGLFRSLFLRTYMDAEKKAGMMFMEEFEKPTRDNTLRLKHGTYEKLEDDGLIAPGTRVSGDDIIIGKTAPIPADSEELGQRTKGHNKRDASTPLRSTETGIVDQVMVTTNQDGLKFVKVRVRSTRVPQMGDKFASRHGQKGTIGITYRHEDLPFSGEGVTPDIIINPHAIPSRMTIGHLVECLLGKVSTLTGNEGDATPFTDVTVEAVSQALAEQGYQQRGFEVMYNGHTGRKLAAQVFLGPTYYQRLKHMVDDKIHSRARGPVQILTRQPVEGRSRDGGLRFGEMERDCMISHGVAQFLKERLFDASDAYRVHVCDICGLMAIANLKKNSFECRACKNKTQVSQIHIPYACKLLFQELMAMNIAPRLFVEKDRTNTTNGEDVAIKLESVRAAHPQLEYEARVYKTLAGGVGIPFIRWFGRESDHNVMVMDLLGPSMEDLFNFCKRRFSLKTVLLLADQLLSRVEYCHSKGFIHRDIKPDNFLMGVGKRGNQVNMIDFGLAKRYRDPKTNAHIPYKENKNLTGTPRYASVNTHLGIEQSRRDDLESLGYILIYFCRGSLPWQGIRAKTKKEKYDKIMEKKMTTPSEQLCRGLHPEFALYLNCIRSLRFDDKPDYSYLRKLFRDLFVREGFQYDYVFDWTIKKMQEKKSQAHLESNSSLGLDPMMSSMAALPPSHESSPLPLQQPPPRRTMIPPVLPSSATAHRVQPYRTLEPKTPEQSRQLDDVMLQYQQQQQKLLQQQHSSIAGMQHHHHRQQPQQVPSSSHDYNLMSGYGYSSSPNARALRDDKAAGSSRVLRSQAKTTNMSSTSNLVPQSTQQFMTPPSYHDGISSYLQEASAVDPNNNWEATNDHQNRTLPPVPTTSRSYHRMASSQVHYDETF</sequence>
<dbReference type="Gene3D" id="2.40.50.150">
    <property type="match status" value="1"/>
</dbReference>
<dbReference type="GO" id="GO:0003677">
    <property type="term" value="F:DNA binding"/>
    <property type="evidence" value="ECO:0007669"/>
    <property type="project" value="InterPro"/>
</dbReference>
<dbReference type="CDD" id="cd00653">
    <property type="entry name" value="RNA_pol_B_RPB2"/>
    <property type="match status" value="1"/>
</dbReference>
<dbReference type="PROSITE" id="PS00108">
    <property type="entry name" value="PROTEIN_KINASE_ST"/>
    <property type="match status" value="1"/>
</dbReference>
<dbReference type="Pfam" id="PF00562">
    <property type="entry name" value="RNA_pol_Rpb2_6"/>
    <property type="match status" value="1"/>
</dbReference>
<dbReference type="Pfam" id="PF00069">
    <property type="entry name" value="Pkinase"/>
    <property type="match status" value="1"/>
</dbReference>
<keyword evidence="7" id="KW-0479">Metal-binding</keyword>
<dbReference type="Gene3D" id="1.10.510.10">
    <property type="entry name" value="Transferase(Phosphotransferase) domain 1"/>
    <property type="match status" value="1"/>
</dbReference>
<dbReference type="SUPFAM" id="SSF64484">
    <property type="entry name" value="beta and beta-prime subunits of DNA dependent RNA-polymerase"/>
    <property type="match status" value="1"/>
</dbReference>
<evidence type="ECO:0000256" key="13">
    <source>
        <dbReference type="ARBA" id="ARBA00048552"/>
    </source>
</evidence>
<comment type="subunit">
    <text evidence="3">Component of the RNA polymerase II (Pol II) complex consisting of 12 subunits.</text>
</comment>
<keyword evidence="11 14" id="KW-0804">Transcription</keyword>
<keyword evidence="10" id="KW-0460">Magnesium</keyword>
<dbReference type="Gene3D" id="3.90.1800.10">
    <property type="entry name" value="RNA polymerase alpha subunit dimerisation domain"/>
    <property type="match status" value="1"/>
</dbReference>
<dbReference type="GO" id="GO:0006351">
    <property type="term" value="P:DNA-templated transcription"/>
    <property type="evidence" value="ECO:0007669"/>
    <property type="project" value="InterPro"/>
</dbReference>
<feature type="region of interest" description="Disordered" evidence="15">
    <location>
        <begin position="1508"/>
        <end position="1590"/>
    </location>
</feature>
<evidence type="ECO:0000256" key="5">
    <source>
        <dbReference type="ARBA" id="ARBA00022679"/>
    </source>
</evidence>
<dbReference type="InterPro" id="IPR007120">
    <property type="entry name" value="DNA-dir_RNAP_su2_dom"/>
</dbReference>
<evidence type="ECO:0000256" key="15">
    <source>
        <dbReference type="SAM" id="MobiDB-lite"/>
    </source>
</evidence>
<dbReference type="InterPro" id="IPR007644">
    <property type="entry name" value="RNA_pol_bsu_protrusion"/>
</dbReference>
<dbReference type="PROSITE" id="PS50011">
    <property type="entry name" value="PROTEIN_KINASE_DOM"/>
    <property type="match status" value="1"/>
</dbReference>
<evidence type="ECO:0000256" key="3">
    <source>
        <dbReference type="ARBA" id="ARBA00011730"/>
    </source>
</evidence>
<dbReference type="Pfam" id="PF04567">
    <property type="entry name" value="RNA_pol_Rpb2_5"/>
    <property type="match status" value="1"/>
</dbReference>
<protein>
    <recommendedName>
        <fullName evidence="14">DNA-directed RNA polymerase subunit beta</fullName>
        <ecNumber evidence="14">2.7.7.6</ecNumber>
    </recommendedName>
</protein>
<evidence type="ECO:0000256" key="11">
    <source>
        <dbReference type="ARBA" id="ARBA00023163"/>
    </source>
</evidence>
<dbReference type="Pfam" id="PF04560">
    <property type="entry name" value="RNA_pol_Rpb2_7"/>
    <property type="match status" value="1"/>
</dbReference>
<dbReference type="FunFam" id="1.10.510.10:FF:000596">
    <property type="entry name" value="CK1 family protein kinase"/>
    <property type="match status" value="1"/>
</dbReference>
<dbReference type="Gene3D" id="3.90.1100.10">
    <property type="match status" value="1"/>
</dbReference>
<dbReference type="FunFam" id="2.40.50.150:FF:000002">
    <property type="entry name" value="DNA-directed RNA polymerase subunit beta"/>
    <property type="match status" value="1"/>
</dbReference>
<comment type="catalytic activity">
    <reaction evidence="13 14">
        <text>RNA(n) + a ribonucleoside 5'-triphosphate = RNA(n+1) + diphosphate</text>
        <dbReference type="Rhea" id="RHEA:21248"/>
        <dbReference type="Rhea" id="RHEA-COMP:14527"/>
        <dbReference type="Rhea" id="RHEA-COMP:17342"/>
        <dbReference type="ChEBI" id="CHEBI:33019"/>
        <dbReference type="ChEBI" id="CHEBI:61557"/>
        <dbReference type="ChEBI" id="CHEBI:140395"/>
        <dbReference type="EC" id="2.7.7.6"/>
    </reaction>
</comment>
<dbReference type="GO" id="GO:0008270">
    <property type="term" value="F:zinc ion binding"/>
    <property type="evidence" value="ECO:0007669"/>
    <property type="project" value="UniProtKB-KW"/>
</dbReference>
<keyword evidence="9" id="KW-0862">Zinc</keyword>
<dbReference type="PROSITE" id="PS01166">
    <property type="entry name" value="RNA_POL_BETA"/>
    <property type="match status" value="1"/>
</dbReference>
<evidence type="ECO:0000256" key="2">
    <source>
        <dbReference type="ARBA" id="ARBA00006835"/>
    </source>
</evidence>
<evidence type="ECO:0000256" key="4">
    <source>
        <dbReference type="ARBA" id="ARBA00022478"/>
    </source>
</evidence>
<dbReference type="SMART" id="SM00220">
    <property type="entry name" value="S_TKc"/>
    <property type="match status" value="1"/>
</dbReference>
<dbReference type="InterPro" id="IPR037034">
    <property type="entry name" value="RNA_pol_Rpb2_2_sf"/>
</dbReference>
<evidence type="ECO:0000256" key="9">
    <source>
        <dbReference type="ARBA" id="ARBA00022833"/>
    </source>
</evidence>
<dbReference type="Pfam" id="PF04561">
    <property type="entry name" value="RNA_pol_Rpb2_2"/>
    <property type="match status" value="1"/>
</dbReference>
<reference evidence="17" key="1">
    <citation type="submission" date="2020-12" db="EMBL/GenBank/DDBJ databases">
        <title>Metabolic potential, ecology and presence of endohyphal bacteria is reflected in genomic diversity of Mucoromycotina.</title>
        <authorList>
            <person name="Muszewska A."/>
            <person name="Okrasinska A."/>
            <person name="Steczkiewicz K."/>
            <person name="Drgas O."/>
            <person name="Orlowska M."/>
            <person name="Perlinska-Lenart U."/>
            <person name="Aleksandrzak-Piekarczyk T."/>
            <person name="Szatraj K."/>
            <person name="Zielenkiewicz U."/>
            <person name="Pilsyk S."/>
            <person name="Malc E."/>
            <person name="Mieczkowski P."/>
            <person name="Kruszewska J.S."/>
            <person name="Biernat P."/>
            <person name="Pawlowska J."/>
        </authorList>
    </citation>
    <scope>NUCLEOTIDE SEQUENCE</scope>
    <source>
        <strain evidence="17">WA0000051536</strain>
    </source>
</reference>